<dbReference type="Gene3D" id="3.30.70.120">
    <property type="match status" value="1"/>
</dbReference>
<dbReference type="InterPro" id="IPR003740">
    <property type="entry name" value="YitT"/>
</dbReference>
<dbReference type="PIRSF" id="PIRSF006483">
    <property type="entry name" value="Membrane_protein_YitT"/>
    <property type="match status" value="1"/>
</dbReference>
<dbReference type="PANTHER" id="PTHR33545:SF9">
    <property type="entry name" value="UPF0750 MEMBRANE PROTEIN YITE"/>
    <property type="match status" value="1"/>
</dbReference>
<dbReference type="KEGG" id="byl:A4V09_15360"/>
<keyword evidence="3 6" id="KW-0812">Transmembrane</keyword>
<keyword evidence="5 6" id="KW-0472">Membrane</keyword>
<dbReference type="Proteomes" id="UP000092574">
    <property type="component" value="Chromosome"/>
</dbReference>
<evidence type="ECO:0000256" key="6">
    <source>
        <dbReference type="SAM" id="Phobius"/>
    </source>
</evidence>
<dbReference type="InterPro" id="IPR015867">
    <property type="entry name" value="N-reg_PII/ATP_PRibTrfase_C"/>
</dbReference>
<name>A0A1C7IFR4_9FIRM</name>
<dbReference type="PANTHER" id="PTHR33545">
    <property type="entry name" value="UPF0750 MEMBRANE PROTEIN YITT-RELATED"/>
    <property type="match status" value="1"/>
</dbReference>
<evidence type="ECO:0000259" key="7">
    <source>
        <dbReference type="Pfam" id="PF10035"/>
    </source>
</evidence>
<organism evidence="8 9">
    <name type="scientific">Blautia pseudococcoides</name>
    <dbReference type="NCBI Taxonomy" id="1796616"/>
    <lineage>
        <taxon>Bacteria</taxon>
        <taxon>Bacillati</taxon>
        <taxon>Bacillota</taxon>
        <taxon>Clostridia</taxon>
        <taxon>Lachnospirales</taxon>
        <taxon>Lachnospiraceae</taxon>
        <taxon>Blautia</taxon>
    </lineage>
</organism>
<evidence type="ECO:0000256" key="4">
    <source>
        <dbReference type="ARBA" id="ARBA00022989"/>
    </source>
</evidence>
<feature type="domain" description="DUF2179" evidence="7">
    <location>
        <begin position="227"/>
        <end position="281"/>
    </location>
</feature>
<evidence type="ECO:0000313" key="9">
    <source>
        <dbReference type="Proteomes" id="UP000092574"/>
    </source>
</evidence>
<dbReference type="OrthoDB" id="3180973at2"/>
<evidence type="ECO:0000313" key="8">
    <source>
        <dbReference type="EMBL" id="ANU77012.1"/>
    </source>
</evidence>
<dbReference type="AlphaFoldDB" id="A0A1C7IFR4"/>
<dbReference type="STRING" id="1796616.A4V09_15360"/>
<evidence type="ECO:0000256" key="5">
    <source>
        <dbReference type="ARBA" id="ARBA00023136"/>
    </source>
</evidence>
<keyword evidence="4 6" id="KW-1133">Transmembrane helix</keyword>
<dbReference type="EMBL" id="CP015405">
    <property type="protein sequence ID" value="ANU77012.1"/>
    <property type="molecule type" value="Genomic_DNA"/>
</dbReference>
<feature type="transmembrane region" description="Helical" evidence="6">
    <location>
        <begin position="154"/>
        <end position="174"/>
    </location>
</feature>
<dbReference type="GO" id="GO:0005886">
    <property type="term" value="C:plasma membrane"/>
    <property type="evidence" value="ECO:0007669"/>
    <property type="project" value="UniProtKB-SubCell"/>
</dbReference>
<feature type="transmembrane region" description="Helical" evidence="6">
    <location>
        <begin position="12"/>
        <end position="30"/>
    </location>
</feature>
<dbReference type="InterPro" id="IPR019264">
    <property type="entry name" value="DUF2179"/>
</dbReference>
<evidence type="ECO:0000256" key="3">
    <source>
        <dbReference type="ARBA" id="ARBA00022692"/>
    </source>
</evidence>
<reference evidence="8" key="1">
    <citation type="submission" date="2017-04" db="EMBL/GenBank/DDBJ databases">
        <title>Complete Genome Sequences of Twelve Strains of a Stable Defined Moderately Diverse Mouse Microbiota 2 (sDMDMm2).</title>
        <authorList>
            <person name="Uchimura Y."/>
            <person name="Wyss M."/>
            <person name="Brugiroux S."/>
            <person name="Limenitakis J.P."/>
            <person name="Stecher B."/>
            <person name="McCoy K.D."/>
            <person name="Macpherson A.J."/>
        </authorList>
    </citation>
    <scope>NUCLEOTIDE SEQUENCE</scope>
    <source>
        <strain evidence="8">YL58</strain>
    </source>
</reference>
<accession>A0A1C7IFR4</accession>
<dbReference type="Pfam" id="PF10035">
    <property type="entry name" value="DUF2179"/>
    <property type="match status" value="1"/>
</dbReference>
<comment type="subcellular location">
    <subcellularLocation>
        <location evidence="1">Cell membrane</location>
        <topology evidence="1">Multi-pass membrane protein</topology>
    </subcellularLocation>
</comment>
<sequence length="290" mass="31597">MLAEKKGNWRAYVYILIGTAVMAVSITSIYDHMQMVTGGFSGLAIIIKSLTENLMPGGIPLWLTNAVLNVPLFFLGVSIKGWGFTKKSIFGALALSLWLFLIPELPIIPHDMLLAALFGGVIMGVGIGFIFLGQGTTGGTDMVSALIQHKMRHYSIAQILQVVDGAIVILGVFIFGLQRALYAVIAIFVTTKVTDGFLEGMKFAKIAFIITDLHDEMAKSLMEELERGLTGISARGMYSGEEKTMLFCVVGKKQIVRLKELVTRTDPKAFVIVTDAREVIGEGFHSGEDM</sequence>
<dbReference type="CDD" id="cd16380">
    <property type="entry name" value="YitT_C"/>
    <property type="match status" value="1"/>
</dbReference>
<feature type="transmembrane region" description="Helical" evidence="6">
    <location>
        <begin position="114"/>
        <end position="133"/>
    </location>
</feature>
<gene>
    <name evidence="8" type="ORF">A4V09_15360</name>
</gene>
<dbReference type="InterPro" id="IPR051461">
    <property type="entry name" value="UPF0750_membrane"/>
</dbReference>
<protein>
    <submittedName>
        <fullName evidence="8">YitT family protein</fullName>
    </submittedName>
</protein>
<dbReference type="RefSeq" id="WP_065543159.1">
    <property type="nucleotide sequence ID" value="NZ_CP015405.2"/>
</dbReference>
<dbReference type="Pfam" id="PF02588">
    <property type="entry name" value="YitT_membrane"/>
    <property type="match status" value="1"/>
</dbReference>
<keyword evidence="9" id="KW-1185">Reference proteome</keyword>
<proteinExistence type="predicted"/>
<feature type="transmembrane region" description="Helical" evidence="6">
    <location>
        <begin position="89"/>
        <end position="108"/>
    </location>
</feature>
<feature type="transmembrane region" description="Helical" evidence="6">
    <location>
        <begin position="59"/>
        <end position="77"/>
    </location>
</feature>
<keyword evidence="2" id="KW-1003">Cell membrane</keyword>
<evidence type="ECO:0000256" key="1">
    <source>
        <dbReference type="ARBA" id="ARBA00004651"/>
    </source>
</evidence>
<evidence type="ECO:0000256" key="2">
    <source>
        <dbReference type="ARBA" id="ARBA00022475"/>
    </source>
</evidence>